<protein>
    <submittedName>
        <fullName evidence="2">Uncharacterized protein</fullName>
    </submittedName>
</protein>
<organism evidence="2 3">
    <name type="scientific">Colletotrichum gloeosporioides (strain Cg-14)</name>
    <name type="common">Anthracnose fungus</name>
    <name type="synonym">Glomerella cingulata</name>
    <dbReference type="NCBI Taxonomy" id="1237896"/>
    <lineage>
        <taxon>Eukaryota</taxon>
        <taxon>Fungi</taxon>
        <taxon>Dikarya</taxon>
        <taxon>Ascomycota</taxon>
        <taxon>Pezizomycotina</taxon>
        <taxon>Sordariomycetes</taxon>
        <taxon>Hypocreomycetidae</taxon>
        <taxon>Glomerellales</taxon>
        <taxon>Glomerellaceae</taxon>
        <taxon>Colletotrichum</taxon>
        <taxon>Colletotrichum gloeosporioides species complex</taxon>
    </lineage>
</organism>
<dbReference type="EMBL" id="AMYD01000781">
    <property type="protein sequence ID" value="EQB56174.1"/>
    <property type="molecule type" value="Genomic_DNA"/>
</dbReference>
<accession>T0KVP3</accession>
<dbReference type="HOGENOM" id="CLU_2722069_0_0_1"/>
<evidence type="ECO:0000313" key="2">
    <source>
        <dbReference type="EMBL" id="EQB56174.1"/>
    </source>
</evidence>
<proteinExistence type="predicted"/>
<evidence type="ECO:0000256" key="1">
    <source>
        <dbReference type="SAM" id="MobiDB-lite"/>
    </source>
</evidence>
<sequence length="72" mass="8116">MVMVPQRAGTRRGLSWNTTRRLTAPALPLPLPDGTFEGSMMRKRARRNFVHPTGHPAIPVSDSTVPLRRRQL</sequence>
<feature type="region of interest" description="Disordered" evidence="1">
    <location>
        <begin position="48"/>
        <end position="72"/>
    </location>
</feature>
<reference evidence="3" key="1">
    <citation type="journal article" date="2013" name="Mol. Plant Microbe Interact.">
        <title>Global aspects of pacC regulation of pathogenicity genes in Colletotrichum gloeosporioides as revealed by transcriptome analysis.</title>
        <authorList>
            <person name="Alkan N."/>
            <person name="Meng X."/>
            <person name="Friedlander G."/>
            <person name="Reuveni E."/>
            <person name="Sukno S."/>
            <person name="Sherman A."/>
            <person name="Thon M."/>
            <person name="Fluhr R."/>
            <person name="Prusky D."/>
        </authorList>
    </citation>
    <scope>NUCLEOTIDE SEQUENCE [LARGE SCALE GENOMIC DNA]</scope>
    <source>
        <strain evidence="3">Cg-14</strain>
    </source>
</reference>
<dbReference type="Proteomes" id="UP000015530">
    <property type="component" value="Unassembled WGS sequence"/>
</dbReference>
<gene>
    <name evidence="2" type="ORF">CGLO_03831</name>
</gene>
<evidence type="ECO:0000313" key="3">
    <source>
        <dbReference type="Proteomes" id="UP000015530"/>
    </source>
</evidence>
<dbReference type="AlphaFoldDB" id="T0KVP3"/>
<name>T0KVP3_COLGC</name>
<comment type="caution">
    <text evidence="2">The sequence shown here is derived from an EMBL/GenBank/DDBJ whole genome shotgun (WGS) entry which is preliminary data.</text>
</comment>